<feature type="transmembrane region" description="Helical" evidence="11">
    <location>
        <begin position="418"/>
        <end position="439"/>
    </location>
</feature>
<dbReference type="CDD" id="cd18580">
    <property type="entry name" value="ABC_6TM_ABCC_D2"/>
    <property type="match status" value="1"/>
</dbReference>
<keyword evidence="3" id="KW-1003">Cell membrane</keyword>
<evidence type="ECO:0000256" key="11">
    <source>
        <dbReference type="SAM" id="Phobius"/>
    </source>
</evidence>
<feature type="transmembrane region" description="Helical" evidence="11">
    <location>
        <begin position="912"/>
        <end position="933"/>
    </location>
</feature>
<keyword evidence="8 11" id="KW-1133">Transmembrane helix</keyword>
<keyword evidence="4 11" id="KW-0812">Transmembrane</keyword>
<dbReference type="EMBL" id="JH687874">
    <property type="protein sequence ID" value="EJD35977.1"/>
    <property type="molecule type" value="Genomic_DNA"/>
</dbReference>
<evidence type="ECO:0000256" key="2">
    <source>
        <dbReference type="ARBA" id="ARBA00022448"/>
    </source>
</evidence>
<evidence type="ECO:0000256" key="6">
    <source>
        <dbReference type="ARBA" id="ARBA00022741"/>
    </source>
</evidence>
<dbReference type="CDD" id="cd18579">
    <property type="entry name" value="ABC_6TM_ABCC_D1"/>
    <property type="match status" value="1"/>
</dbReference>
<dbReference type="InterPro" id="IPR011527">
    <property type="entry name" value="ABC1_TM_dom"/>
</dbReference>
<evidence type="ECO:0000256" key="8">
    <source>
        <dbReference type="ARBA" id="ARBA00022989"/>
    </source>
</evidence>
<feature type="domain" description="ABC transporter" evidence="12">
    <location>
        <begin position="614"/>
        <end position="840"/>
    </location>
</feature>
<protein>
    <submittedName>
        <fullName evidence="14">p-loop containing nucleoside triphosphate hydrolase protein</fullName>
    </submittedName>
</protein>
<keyword evidence="6" id="KW-0547">Nucleotide-binding</keyword>
<feature type="transmembrane region" description="Helical" evidence="11">
    <location>
        <begin position="158"/>
        <end position="178"/>
    </location>
</feature>
<dbReference type="InterPro" id="IPR036640">
    <property type="entry name" value="ABC1_TM_sf"/>
</dbReference>
<dbReference type="InterPro" id="IPR003439">
    <property type="entry name" value="ABC_transporter-like_ATP-bd"/>
</dbReference>
<dbReference type="OMA" id="VWALPRI"/>
<feature type="transmembrane region" description="Helical" evidence="11">
    <location>
        <begin position="26"/>
        <end position="45"/>
    </location>
</feature>
<dbReference type="Gene3D" id="1.20.1560.10">
    <property type="entry name" value="ABC transporter type 1, transmembrane domain"/>
    <property type="match status" value="2"/>
</dbReference>
<keyword evidence="7" id="KW-0067">ATP-binding</keyword>
<dbReference type="SUPFAM" id="SSF52540">
    <property type="entry name" value="P-loop containing nucleoside triphosphate hydrolases"/>
    <property type="match status" value="2"/>
</dbReference>
<dbReference type="Proteomes" id="UP000006514">
    <property type="component" value="Unassembled WGS sequence"/>
</dbReference>
<feature type="domain" description="ABC transporter" evidence="12">
    <location>
        <begin position="1227"/>
        <end position="1467"/>
    </location>
</feature>
<feature type="transmembrane region" description="Helical" evidence="11">
    <location>
        <begin position="535"/>
        <end position="559"/>
    </location>
</feature>
<dbReference type="eggNOG" id="KOG0054">
    <property type="taxonomic scope" value="Eukaryota"/>
</dbReference>
<dbReference type="InParanoid" id="J0D8S8"/>
<dbReference type="CDD" id="cd03244">
    <property type="entry name" value="ABCC_MRP_domain2"/>
    <property type="match status" value="1"/>
</dbReference>
<gene>
    <name evidence="14" type="ORF">AURDEDRAFT_92909</name>
</gene>
<evidence type="ECO:0000256" key="5">
    <source>
        <dbReference type="ARBA" id="ARBA00022737"/>
    </source>
</evidence>
<dbReference type="PANTHER" id="PTHR24223:SF399">
    <property type="entry name" value="ABC TRANSPORTER ATNG"/>
    <property type="match status" value="1"/>
</dbReference>
<feature type="transmembrane region" description="Helical" evidence="11">
    <location>
        <begin position="1027"/>
        <end position="1060"/>
    </location>
</feature>
<dbReference type="Gene3D" id="3.40.50.300">
    <property type="entry name" value="P-loop containing nucleotide triphosphate hydrolases"/>
    <property type="match status" value="2"/>
</dbReference>
<evidence type="ECO:0000259" key="13">
    <source>
        <dbReference type="PROSITE" id="PS50929"/>
    </source>
</evidence>
<evidence type="ECO:0000313" key="15">
    <source>
        <dbReference type="Proteomes" id="UP000006514"/>
    </source>
</evidence>
<feature type="transmembrane region" description="Helical" evidence="11">
    <location>
        <begin position="279"/>
        <end position="303"/>
    </location>
</feature>
<reference evidence="15" key="1">
    <citation type="journal article" date="2012" name="Science">
        <title>The Paleozoic origin of enzymatic lignin decomposition reconstructed from 31 fungal genomes.</title>
        <authorList>
            <person name="Floudas D."/>
            <person name="Binder M."/>
            <person name="Riley R."/>
            <person name="Barry K."/>
            <person name="Blanchette R.A."/>
            <person name="Henrissat B."/>
            <person name="Martinez A.T."/>
            <person name="Otillar R."/>
            <person name="Spatafora J.W."/>
            <person name="Yadav J.S."/>
            <person name="Aerts A."/>
            <person name="Benoit I."/>
            <person name="Boyd A."/>
            <person name="Carlson A."/>
            <person name="Copeland A."/>
            <person name="Coutinho P.M."/>
            <person name="de Vries R.P."/>
            <person name="Ferreira P."/>
            <person name="Findley K."/>
            <person name="Foster B."/>
            <person name="Gaskell J."/>
            <person name="Glotzer D."/>
            <person name="Gorecki P."/>
            <person name="Heitman J."/>
            <person name="Hesse C."/>
            <person name="Hori C."/>
            <person name="Igarashi K."/>
            <person name="Jurgens J.A."/>
            <person name="Kallen N."/>
            <person name="Kersten P."/>
            <person name="Kohler A."/>
            <person name="Kuees U."/>
            <person name="Kumar T.K.A."/>
            <person name="Kuo A."/>
            <person name="LaButti K."/>
            <person name="Larrondo L.F."/>
            <person name="Lindquist E."/>
            <person name="Ling A."/>
            <person name="Lombard V."/>
            <person name="Lucas S."/>
            <person name="Lundell T."/>
            <person name="Martin R."/>
            <person name="McLaughlin D.J."/>
            <person name="Morgenstern I."/>
            <person name="Morin E."/>
            <person name="Murat C."/>
            <person name="Nagy L.G."/>
            <person name="Nolan M."/>
            <person name="Ohm R.A."/>
            <person name="Patyshakuliyeva A."/>
            <person name="Rokas A."/>
            <person name="Ruiz-Duenas F.J."/>
            <person name="Sabat G."/>
            <person name="Salamov A."/>
            <person name="Samejima M."/>
            <person name="Schmutz J."/>
            <person name="Slot J.C."/>
            <person name="St John F."/>
            <person name="Stenlid J."/>
            <person name="Sun H."/>
            <person name="Sun S."/>
            <person name="Syed K."/>
            <person name="Tsang A."/>
            <person name="Wiebenga A."/>
            <person name="Young D."/>
            <person name="Pisabarro A."/>
            <person name="Eastwood D.C."/>
            <person name="Martin F."/>
            <person name="Cullen D."/>
            <person name="Grigoriev I.V."/>
            <person name="Hibbett D.S."/>
        </authorList>
    </citation>
    <scope>NUCLEOTIDE SEQUENCE [LARGE SCALE GENOMIC DNA]</scope>
    <source>
        <strain evidence="15">TFB10046</strain>
    </source>
</reference>
<dbReference type="PROSITE" id="PS50929">
    <property type="entry name" value="ABC_TM1F"/>
    <property type="match status" value="2"/>
</dbReference>
<proteinExistence type="predicted"/>
<keyword evidence="9 11" id="KW-0472">Membrane</keyword>
<organism evidence="14 15">
    <name type="scientific">Auricularia subglabra (strain TFB-10046 / SS5)</name>
    <name type="common">White-rot fungus</name>
    <name type="synonym">Auricularia delicata (strain TFB10046)</name>
    <dbReference type="NCBI Taxonomy" id="717982"/>
    <lineage>
        <taxon>Eukaryota</taxon>
        <taxon>Fungi</taxon>
        <taxon>Dikarya</taxon>
        <taxon>Basidiomycota</taxon>
        <taxon>Agaricomycotina</taxon>
        <taxon>Agaricomycetes</taxon>
        <taxon>Auriculariales</taxon>
        <taxon>Auriculariaceae</taxon>
        <taxon>Auricularia</taxon>
    </lineage>
</organism>
<dbReference type="SMART" id="SM00382">
    <property type="entry name" value="AAA"/>
    <property type="match status" value="2"/>
</dbReference>
<evidence type="ECO:0000256" key="9">
    <source>
        <dbReference type="ARBA" id="ARBA00023136"/>
    </source>
</evidence>
<name>J0D8S8_AURST</name>
<feature type="transmembrane region" description="Helical" evidence="11">
    <location>
        <begin position="392"/>
        <end position="412"/>
    </location>
</feature>
<dbReference type="InterPro" id="IPR027417">
    <property type="entry name" value="P-loop_NTPase"/>
</dbReference>
<keyword evidence="10" id="KW-0325">Glycoprotein</keyword>
<dbReference type="PROSITE" id="PS50893">
    <property type="entry name" value="ABC_TRANSPORTER_2"/>
    <property type="match status" value="2"/>
</dbReference>
<evidence type="ECO:0000256" key="7">
    <source>
        <dbReference type="ARBA" id="ARBA00022840"/>
    </source>
</evidence>
<feature type="transmembrane region" description="Helical" evidence="11">
    <location>
        <begin position="66"/>
        <end position="86"/>
    </location>
</feature>
<dbReference type="OrthoDB" id="6500128at2759"/>
<dbReference type="SUPFAM" id="SSF90123">
    <property type="entry name" value="ABC transporter transmembrane region"/>
    <property type="match status" value="2"/>
</dbReference>
<evidence type="ECO:0000256" key="1">
    <source>
        <dbReference type="ARBA" id="ARBA00004651"/>
    </source>
</evidence>
<evidence type="ECO:0000256" key="10">
    <source>
        <dbReference type="ARBA" id="ARBA00023180"/>
    </source>
</evidence>
<dbReference type="GO" id="GO:0016887">
    <property type="term" value="F:ATP hydrolysis activity"/>
    <property type="evidence" value="ECO:0007669"/>
    <property type="project" value="InterPro"/>
</dbReference>
<dbReference type="GO" id="GO:0140359">
    <property type="term" value="F:ABC-type transporter activity"/>
    <property type="evidence" value="ECO:0007669"/>
    <property type="project" value="InterPro"/>
</dbReference>
<dbReference type="InterPro" id="IPR003593">
    <property type="entry name" value="AAA+_ATPase"/>
</dbReference>
<evidence type="ECO:0000259" key="12">
    <source>
        <dbReference type="PROSITE" id="PS50893"/>
    </source>
</evidence>
<dbReference type="KEGG" id="adl:AURDEDRAFT_92909"/>
<feature type="domain" description="ABC transmembrane type-1" evidence="13">
    <location>
        <begin position="279"/>
        <end position="560"/>
    </location>
</feature>
<feature type="transmembrane region" description="Helical" evidence="11">
    <location>
        <begin position="315"/>
        <end position="337"/>
    </location>
</feature>
<feature type="domain" description="ABC transmembrane type-1" evidence="13">
    <location>
        <begin position="913"/>
        <end position="1189"/>
    </location>
</feature>
<sequence>MACPNDLSLGPAASCRTLDFTLGFEYRVLFVLHYALSCLLLAHLASHTAFTHARVTKHRLDPLMAAKLLAAAVGVAVTATVLAYSNRALADFPGLRNWASAGYALQMGYVVLLASGSYLRHTRNIAPSTALALTLILSVLFGIAHVRTLLIASVSPTLAALSVVVLAWQITQLVLELLPKRRFLNSEHLPKAKEATSSVVSRLAFTFLFPLLLRGRKEALSLDDLSSFGIPPPMTAEAAGRALSDELAQTKAHRTPWTLIKASLRTFLGAFLAPVVPKLALVGATFAQPFIVQAMLSFISSYATEGAQPVHSSRGWALVGAYALVYFTMAASTAFYFDKVYAAAMQYRAALITIIYEKSLRLSANMAQTEGSGAAVVYMSVDVERVVEGTTYIHEAWAALLSITLAAIIMWYQASYAMLSTMAVICFFLVVTTCVASVVEKSQMGWMEATNARVKFITSAVSNIIPIKLSAIEAQFPARTSALRNTEVDRLKHFFRRLVSVAVLSTATVNVAGVAALGTYVALGLGGPLEPAKLFTILTVVNLLTLPISTIGHVFPQILASLASFRRIAGFLAAEEKGDLAGDDNHWLGPVPRVAAEVEKGDSVRSAASAPRDISLAGACFATGLGSLPVLEDLNITIGDGKLTMLVGPVGSGKSVLLRSLLKETYLVRGSCTFPAPGSVSYVAQDAFIFPASVRANIVLGQPFEPSWYKSVLTACALDSDIASMPQADMTHMGDKGDTVSGGQKQRIALARAVYTRSPVTLLDDCFSALDAHTASNVFDSLFGPIGLLRGRTVLLATHILSHLTIADDIIVLEAGQLVAQGTFDTLRASAIDVDAYTSQKKHNKSAGGSSSPQTAVVLEDEVPIPIPAVVEEARPASVQSNDDADEDGASLKLNTWAPYKFYFRACEWNNLILTAVTLLCAGGLEIGLQIYLKEWSQAGGYSHTAWLLGYASFAVACAVATGLSFTAYTQTATPHASRSIHSQMISAALSAPVAYFHRIPPSRLVNRFTGDVNAVDFTFPISLLDFAFSFTFILGSMVLICLAVPWLAIAMPALLYAYYTIQKFYLATSQQFQRLEMSSKSPLFGTFNTALSGIVTIRAFGAQDLFLRQGAHHLDRSQMPMYYRYAGIRFLRTTLSFCTLFVAVCVALLAVGLRRSTSAGFLGVTLSQLVGFSQGLQNLILAWTRVENGIVSVERVREVTNAPAEPKRDADAADGSPTQWPALGKIEFRNVCLKYKEDLEPALKNMSFTIRGGEKMGICGRTGSGKSSTVLALLAGVDPSLVTGEILIDDVDIKSVQTDVLRSSISLVSQTPSLFYLSIRKNLTVGFPVDTPPSDDVIWSVLERVGMREAVNKLPGKLDAVLSSDGMEFSRGERQLLCIARVLLEKRKIVILDEASSSMDMQTDARLRIVLQTHLKDCTVIAVAHRLSSIVDFDAVAVLEKGQLVEHGAPRELLARPATQFAKLAKTQGITA</sequence>
<dbReference type="GO" id="GO:0005524">
    <property type="term" value="F:ATP binding"/>
    <property type="evidence" value="ECO:0007669"/>
    <property type="project" value="UniProtKB-KW"/>
</dbReference>
<evidence type="ECO:0000256" key="3">
    <source>
        <dbReference type="ARBA" id="ARBA00022475"/>
    </source>
</evidence>
<accession>J0D8S8</accession>
<dbReference type="CDD" id="cd03250">
    <property type="entry name" value="ABCC_MRP_domain1"/>
    <property type="match status" value="1"/>
</dbReference>
<dbReference type="InterPro" id="IPR044746">
    <property type="entry name" value="ABCC_6TM_D1"/>
</dbReference>
<comment type="subcellular location">
    <subcellularLocation>
        <location evidence="1">Cell membrane</location>
        <topology evidence="1">Multi-pass membrane protein</topology>
    </subcellularLocation>
</comment>
<dbReference type="FunFam" id="1.20.1560.10:FF:000013">
    <property type="entry name" value="ABC transporter C family member 2"/>
    <property type="match status" value="1"/>
</dbReference>
<evidence type="ECO:0000313" key="14">
    <source>
        <dbReference type="EMBL" id="EJD35977.1"/>
    </source>
</evidence>
<dbReference type="GO" id="GO:0005886">
    <property type="term" value="C:plasma membrane"/>
    <property type="evidence" value="ECO:0007669"/>
    <property type="project" value="UniProtKB-SubCell"/>
</dbReference>
<keyword evidence="5" id="KW-0677">Repeat</keyword>
<keyword evidence="15" id="KW-1185">Reference proteome</keyword>
<dbReference type="InterPro" id="IPR017871">
    <property type="entry name" value="ABC_transporter-like_CS"/>
</dbReference>
<dbReference type="Pfam" id="PF00664">
    <property type="entry name" value="ABC_membrane"/>
    <property type="match status" value="2"/>
</dbReference>
<feature type="transmembrane region" description="Helical" evidence="11">
    <location>
        <begin position="98"/>
        <end position="119"/>
    </location>
</feature>
<dbReference type="InterPro" id="IPR044726">
    <property type="entry name" value="ABCC_6TM_D2"/>
</dbReference>
<dbReference type="PROSITE" id="PS00211">
    <property type="entry name" value="ABC_TRANSPORTER_1"/>
    <property type="match status" value="1"/>
</dbReference>
<keyword evidence="14" id="KW-0378">Hydrolase</keyword>
<keyword evidence="2" id="KW-0813">Transport</keyword>
<dbReference type="PANTHER" id="PTHR24223">
    <property type="entry name" value="ATP-BINDING CASSETTE SUB-FAMILY C"/>
    <property type="match status" value="1"/>
</dbReference>
<feature type="transmembrane region" description="Helical" evidence="11">
    <location>
        <begin position="945"/>
        <end position="969"/>
    </location>
</feature>
<feature type="transmembrane region" description="Helical" evidence="11">
    <location>
        <begin position="131"/>
        <end position="152"/>
    </location>
</feature>
<evidence type="ECO:0000256" key="4">
    <source>
        <dbReference type="ARBA" id="ARBA00022692"/>
    </source>
</evidence>
<dbReference type="InterPro" id="IPR050173">
    <property type="entry name" value="ABC_transporter_C-like"/>
</dbReference>
<feature type="transmembrane region" description="Helical" evidence="11">
    <location>
        <begin position="1131"/>
        <end position="1154"/>
    </location>
</feature>
<feature type="transmembrane region" description="Helical" evidence="11">
    <location>
        <begin position="498"/>
        <end position="523"/>
    </location>
</feature>
<dbReference type="Pfam" id="PF00005">
    <property type="entry name" value="ABC_tran"/>
    <property type="match status" value="2"/>
</dbReference>
<dbReference type="FunFam" id="3.40.50.300:FF:002145">
    <property type="entry name" value="ABC transporter (MsbA subfamily)"/>
    <property type="match status" value="1"/>
</dbReference>